<dbReference type="EMBL" id="MDVB01000049">
    <property type="protein sequence ID" value="PIT16812.1"/>
    <property type="molecule type" value="Genomic_DNA"/>
</dbReference>
<dbReference type="InterPro" id="IPR022385">
    <property type="entry name" value="Rhs_assc_core"/>
</dbReference>
<dbReference type="Proteomes" id="UP000231293">
    <property type="component" value="Unassembled WGS sequence"/>
</dbReference>
<organism evidence="2 3">
    <name type="scientific">Snodgrassella alvi</name>
    <dbReference type="NCBI Taxonomy" id="1196083"/>
    <lineage>
        <taxon>Bacteria</taxon>
        <taxon>Pseudomonadati</taxon>
        <taxon>Pseudomonadota</taxon>
        <taxon>Betaproteobacteria</taxon>
        <taxon>Neisseriales</taxon>
        <taxon>Neisseriaceae</taxon>
        <taxon>Snodgrassella</taxon>
    </lineage>
</organism>
<protein>
    <recommendedName>
        <fullName evidence="1">RHS protein conserved region domain-containing protein</fullName>
    </recommendedName>
</protein>
<dbReference type="RefSeq" id="WP_100113336.1">
    <property type="nucleotide sequence ID" value="NZ_MDVB01000049.1"/>
</dbReference>
<dbReference type="Gene3D" id="2.180.10.10">
    <property type="entry name" value="RHS repeat-associated core"/>
    <property type="match status" value="1"/>
</dbReference>
<feature type="domain" description="RHS protein conserved region" evidence="1">
    <location>
        <begin position="38"/>
        <end position="74"/>
    </location>
</feature>
<dbReference type="NCBIfam" id="TIGR03696">
    <property type="entry name" value="Rhs_assc_core"/>
    <property type="match status" value="1"/>
</dbReference>
<dbReference type="PANTHER" id="PTHR32305:SF15">
    <property type="entry name" value="PROTEIN RHSA-RELATED"/>
    <property type="match status" value="1"/>
</dbReference>
<dbReference type="InterPro" id="IPR001826">
    <property type="entry name" value="RHS"/>
</dbReference>
<proteinExistence type="predicted"/>
<accession>A0A2N9WV45</accession>
<dbReference type="AlphaFoldDB" id="A0A2N9WV45"/>
<name>A0A2N9WV45_9NEIS</name>
<gene>
    <name evidence="2" type="ORF">BGI32_03755</name>
</gene>
<dbReference type="InterPro" id="IPR050708">
    <property type="entry name" value="T6SS_VgrG/RHS"/>
</dbReference>
<evidence type="ECO:0000313" key="2">
    <source>
        <dbReference type="EMBL" id="PIT16812.1"/>
    </source>
</evidence>
<dbReference type="PANTHER" id="PTHR32305">
    <property type="match status" value="1"/>
</dbReference>
<dbReference type="Pfam" id="PF03527">
    <property type="entry name" value="RHS"/>
    <property type="match status" value="1"/>
</dbReference>
<reference evidence="2 3" key="1">
    <citation type="journal article" date="2017" name="MBio">
        <title>Type VI secretion-mediated competition in the bee gut microbiome.</title>
        <authorList>
            <person name="Steele M.I."/>
            <person name="Kwong W.K."/>
            <person name="Powell J.E."/>
            <person name="Whiteley M."/>
            <person name="Moran N.A."/>
        </authorList>
    </citation>
    <scope>NUCLEOTIDE SEQUENCE [LARGE SCALE GENOMIC DNA]</scope>
    <source>
        <strain evidence="2 3">App2-2</strain>
    </source>
</reference>
<dbReference type="PRINTS" id="PR00394">
    <property type="entry name" value="RHSPROTEIN"/>
</dbReference>
<comment type="caution">
    <text evidence="2">The sequence shown here is derived from an EMBL/GenBank/DDBJ whole genome shotgun (WGS) entry which is preliminary data.</text>
</comment>
<evidence type="ECO:0000259" key="1">
    <source>
        <dbReference type="Pfam" id="PF03527"/>
    </source>
</evidence>
<evidence type="ECO:0000313" key="3">
    <source>
        <dbReference type="Proteomes" id="UP000231293"/>
    </source>
</evidence>
<sequence>MIQETGPNHPTSLYIYTDQHSYEPLARIDKRGNEPERVMYFHTDLNGCPEELTDANGAILWECSFQLWGKRIHEIEHESIEQNLRYQGQYLDRETGLHYNTFRYYDPDIGRFTQPDPIGLLGGFNLYQYAPNGLTWVDPWGLMPWNWNPNGMGHHLIPRNKANSIGLTELGTKRNTPTFFPDPYSPGMHEELHRAIKGDIGKIQGPWTGTADDLFHATSRNLDSVSYIKGDLKIPSTGEVLARNVTPKEAHAKLLKWFNNKQARKISGGKCG</sequence>